<comment type="caution">
    <text evidence="2">The sequence shown here is derived from an EMBL/GenBank/DDBJ whole genome shotgun (WGS) entry which is preliminary data.</text>
</comment>
<protein>
    <submittedName>
        <fullName evidence="2">Uncharacterized protein</fullName>
    </submittedName>
</protein>
<dbReference type="Proteomes" id="UP000829685">
    <property type="component" value="Unassembled WGS sequence"/>
</dbReference>
<name>A0A9P9WIT8_9PEZI</name>
<proteinExistence type="predicted"/>
<reference evidence="2" key="1">
    <citation type="submission" date="2021-03" db="EMBL/GenBank/DDBJ databases">
        <title>Revisited historic fungal species revealed as producer of novel bioactive compounds through whole genome sequencing and comparative genomics.</title>
        <authorList>
            <person name="Vignolle G.A."/>
            <person name="Hochenegger N."/>
            <person name="Mach R.L."/>
            <person name="Mach-Aigner A.R."/>
            <person name="Javad Rahimi M."/>
            <person name="Salim K.A."/>
            <person name="Chan C.M."/>
            <person name="Lim L.B.L."/>
            <person name="Cai F."/>
            <person name="Druzhinina I.S."/>
            <person name="U'Ren J.M."/>
            <person name="Derntl C."/>
        </authorList>
    </citation>
    <scope>NUCLEOTIDE SEQUENCE</scope>
    <source>
        <strain evidence="2">TUCIM 5799</strain>
    </source>
</reference>
<dbReference type="EMBL" id="JAFIMR010000021">
    <property type="protein sequence ID" value="KAI1865655.1"/>
    <property type="molecule type" value="Genomic_DNA"/>
</dbReference>
<evidence type="ECO:0000313" key="2">
    <source>
        <dbReference type="EMBL" id="KAI1865655.1"/>
    </source>
</evidence>
<evidence type="ECO:0000313" key="3">
    <source>
        <dbReference type="Proteomes" id="UP000829685"/>
    </source>
</evidence>
<organism evidence="2 3">
    <name type="scientific">Neoarthrinium moseri</name>
    <dbReference type="NCBI Taxonomy" id="1658444"/>
    <lineage>
        <taxon>Eukaryota</taxon>
        <taxon>Fungi</taxon>
        <taxon>Dikarya</taxon>
        <taxon>Ascomycota</taxon>
        <taxon>Pezizomycotina</taxon>
        <taxon>Sordariomycetes</taxon>
        <taxon>Xylariomycetidae</taxon>
        <taxon>Amphisphaeriales</taxon>
        <taxon>Apiosporaceae</taxon>
        <taxon>Neoarthrinium</taxon>
    </lineage>
</organism>
<dbReference type="AlphaFoldDB" id="A0A9P9WIT8"/>
<evidence type="ECO:0000256" key="1">
    <source>
        <dbReference type="SAM" id="MobiDB-lite"/>
    </source>
</evidence>
<accession>A0A9P9WIT8</accession>
<feature type="region of interest" description="Disordered" evidence="1">
    <location>
        <begin position="1"/>
        <end position="32"/>
    </location>
</feature>
<gene>
    <name evidence="2" type="ORF">JX265_007978</name>
</gene>
<sequence length="287" mass="32586">MVQDANTPVGELLSRQATELQHRPKPIENTQMSVIEDEAYTSASEQDLQIRSTDTNFGGVETLPVTQVANNMATLPVPEPRYRSRSVSTVTSERSQAPIETQITMDDLLPSAFQRRHTGTWFSHGKVFEISGQHHDRTIAKRGMVVIARSRDIVCLPICRYQHVTKHNTDFWRRRLLLRKKGTTSLLCAPSVEMEIGEGLEILDDVWINCEKPYTIHYNDMDVAYLGDLTEDALATLTKVYLQTQGEMVKIPEPPRSIQRMIWDTIIGFFGFGPRKHHTSRARPAAL</sequence>
<keyword evidence="3" id="KW-1185">Reference proteome</keyword>